<dbReference type="Proteomes" id="UP000801492">
    <property type="component" value="Unassembled WGS sequence"/>
</dbReference>
<dbReference type="OrthoDB" id="6783999at2759"/>
<dbReference type="Pfam" id="PF01395">
    <property type="entry name" value="PBP_GOBP"/>
    <property type="match status" value="1"/>
</dbReference>
<reference evidence="2" key="1">
    <citation type="submission" date="2019-08" db="EMBL/GenBank/DDBJ databases">
        <title>The genome of the North American firefly Photinus pyralis.</title>
        <authorList>
            <consortium name="Photinus pyralis genome working group"/>
            <person name="Fallon T.R."/>
            <person name="Sander Lower S.E."/>
            <person name="Weng J.-K."/>
        </authorList>
    </citation>
    <scope>NUCLEOTIDE SEQUENCE</scope>
    <source>
        <strain evidence="2">TRF0915ILg1</strain>
        <tissue evidence="2">Whole body</tissue>
    </source>
</reference>
<dbReference type="InterPro" id="IPR006170">
    <property type="entry name" value="PBP/GOBP"/>
</dbReference>
<keyword evidence="1" id="KW-0732">Signal</keyword>
<protein>
    <submittedName>
        <fullName evidence="2">Uncharacterized protein</fullName>
    </submittedName>
</protein>
<comment type="caution">
    <text evidence="2">The sequence shown here is derived from an EMBL/GenBank/DDBJ whole genome shotgun (WGS) entry which is preliminary data.</text>
</comment>
<feature type="signal peptide" evidence="1">
    <location>
        <begin position="1"/>
        <end position="16"/>
    </location>
</feature>
<sequence length="140" mass="16072">MKLLVFFVVGLTVCWAAFVVEEKCAKDQKLERDDIVKISRESNTPEDNETYGKYYLCVWKGRGIMNEKDAFVKEPITVLLNEVFFIRTLANETKEKIISKIDQLCVPIHAEKSEQTALKFKNCLIGVINENKISAIPQKE</sequence>
<evidence type="ECO:0000313" key="2">
    <source>
        <dbReference type="EMBL" id="KAF2882930.1"/>
    </source>
</evidence>
<feature type="chain" id="PRO_5035436974" evidence="1">
    <location>
        <begin position="17"/>
        <end position="140"/>
    </location>
</feature>
<dbReference type="GO" id="GO:0005549">
    <property type="term" value="F:odorant binding"/>
    <property type="evidence" value="ECO:0007669"/>
    <property type="project" value="InterPro"/>
</dbReference>
<gene>
    <name evidence="2" type="ORF">ILUMI_23235</name>
</gene>
<name>A0A8K0FX09_IGNLU</name>
<evidence type="ECO:0000256" key="1">
    <source>
        <dbReference type="SAM" id="SignalP"/>
    </source>
</evidence>
<evidence type="ECO:0000313" key="3">
    <source>
        <dbReference type="Proteomes" id="UP000801492"/>
    </source>
</evidence>
<dbReference type="InterPro" id="IPR036728">
    <property type="entry name" value="PBP_GOBP_sf"/>
</dbReference>
<dbReference type="EMBL" id="VTPC01090579">
    <property type="protein sequence ID" value="KAF2882930.1"/>
    <property type="molecule type" value="Genomic_DNA"/>
</dbReference>
<proteinExistence type="predicted"/>
<dbReference type="SUPFAM" id="SSF47565">
    <property type="entry name" value="Insect pheromone/odorant-binding proteins"/>
    <property type="match status" value="1"/>
</dbReference>
<accession>A0A8K0FX09</accession>
<dbReference type="CDD" id="cd23992">
    <property type="entry name" value="PBP_GOBP"/>
    <property type="match status" value="1"/>
</dbReference>
<dbReference type="AlphaFoldDB" id="A0A8K0FX09"/>
<keyword evidence="3" id="KW-1185">Reference proteome</keyword>
<dbReference type="Gene3D" id="1.10.238.20">
    <property type="entry name" value="Pheromone/general odorant binding protein domain"/>
    <property type="match status" value="1"/>
</dbReference>
<organism evidence="2 3">
    <name type="scientific">Ignelater luminosus</name>
    <name type="common">Cucubano</name>
    <name type="synonym">Pyrophorus luminosus</name>
    <dbReference type="NCBI Taxonomy" id="2038154"/>
    <lineage>
        <taxon>Eukaryota</taxon>
        <taxon>Metazoa</taxon>
        <taxon>Ecdysozoa</taxon>
        <taxon>Arthropoda</taxon>
        <taxon>Hexapoda</taxon>
        <taxon>Insecta</taxon>
        <taxon>Pterygota</taxon>
        <taxon>Neoptera</taxon>
        <taxon>Endopterygota</taxon>
        <taxon>Coleoptera</taxon>
        <taxon>Polyphaga</taxon>
        <taxon>Elateriformia</taxon>
        <taxon>Elateroidea</taxon>
        <taxon>Elateridae</taxon>
        <taxon>Agrypninae</taxon>
        <taxon>Pyrophorini</taxon>
        <taxon>Ignelater</taxon>
    </lineage>
</organism>